<sequence>MLLRMMISYLARHWRMQSTCAVLLWDLSIPYQCPLPYCR</sequence>
<evidence type="ECO:0000313" key="1">
    <source>
        <dbReference type="EMBL" id="JAD56706.1"/>
    </source>
</evidence>
<dbReference type="EMBL" id="GBRH01241189">
    <property type="protein sequence ID" value="JAD56706.1"/>
    <property type="molecule type" value="Transcribed_RNA"/>
</dbReference>
<dbReference type="AlphaFoldDB" id="A0A0A9B027"/>
<organism evidence="1">
    <name type="scientific">Arundo donax</name>
    <name type="common">Giant reed</name>
    <name type="synonym">Donax arundinaceus</name>
    <dbReference type="NCBI Taxonomy" id="35708"/>
    <lineage>
        <taxon>Eukaryota</taxon>
        <taxon>Viridiplantae</taxon>
        <taxon>Streptophyta</taxon>
        <taxon>Embryophyta</taxon>
        <taxon>Tracheophyta</taxon>
        <taxon>Spermatophyta</taxon>
        <taxon>Magnoliopsida</taxon>
        <taxon>Liliopsida</taxon>
        <taxon>Poales</taxon>
        <taxon>Poaceae</taxon>
        <taxon>PACMAD clade</taxon>
        <taxon>Arundinoideae</taxon>
        <taxon>Arundineae</taxon>
        <taxon>Arundo</taxon>
    </lineage>
</organism>
<proteinExistence type="predicted"/>
<name>A0A0A9B027_ARUDO</name>
<protein>
    <submittedName>
        <fullName evidence="1">Uncharacterized protein</fullName>
    </submittedName>
</protein>
<reference evidence="1" key="2">
    <citation type="journal article" date="2015" name="Data Brief">
        <title>Shoot transcriptome of the giant reed, Arundo donax.</title>
        <authorList>
            <person name="Barrero R.A."/>
            <person name="Guerrero F.D."/>
            <person name="Moolhuijzen P."/>
            <person name="Goolsby J.A."/>
            <person name="Tidwell J."/>
            <person name="Bellgard S.E."/>
            <person name="Bellgard M.I."/>
        </authorList>
    </citation>
    <scope>NUCLEOTIDE SEQUENCE</scope>
    <source>
        <tissue evidence="1">Shoot tissue taken approximately 20 cm above the soil surface</tissue>
    </source>
</reference>
<accession>A0A0A9B027</accession>
<reference evidence="1" key="1">
    <citation type="submission" date="2014-09" db="EMBL/GenBank/DDBJ databases">
        <authorList>
            <person name="Magalhaes I.L.F."/>
            <person name="Oliveira U."/>
            <person name="Santos F.R."/>
            <person name="Vidigal T.H.D.A."/>
            <person name="Brescovit A.D."/>
            <person name="Santos A.J."/>
        </authorList>
    </citation>
    <scope>NUCLEOTIDE SEQUENCE</scope>
    <source>
        <tissue evidence="1">Shoot tissue taken approximately 20 cm above the soil surface</tissue>
    </source>
</reference>